<dbReference type="InterPro" id="IPR002559">
    <property type="entry name" value="Transposase_11"/>
</dbReference>
<dbReference type="Pfam" id="PF05598">
    <property type="entry name" value="DUF772"/>
    <property type="match status" value="1"/>
</dbReference>
<dbReference type="GO" id="GO:0004803">
    <property type="term" value="F:transposase activity"/>
    <property type="evidence" value="ECO:0007669"/>
    <property type="project" value="InterPro"/>
</dbReference>
<evidence type="ECO:0000259" key="2">
    <source>
        <dbReference type="Pfam" id="PF05598"/>
    </source>
</evidence>
<feature type="domain" description="Transposase InsH N-terminal" evidence="2">
    <location>
        <begin position="27"/>
        <end position="113"/>
    </location>
</feature>
<evidence type="ECO:0000313" key="4">
    <source>
        <dbReference type="Proteomes" id="UP000321378"/>
    </source>
</evidence>
<dbReference type="GO" id="GO:0006313">
    <property type="term" value="P:DNA transposition"/>
    <property type="evidence" value="ECO:0007669"/>
    <property type="project" value="InterPro"/>
</dbReference>
<dbReference type="InterPro" id="IPR008490">
    <property type="entry name" value="Transposase_InsH_N"/>
</dbReference>
<dbReference type="RefSeq" id="WP_146997334.1">
    <property type="nucleotide sequence ID" value="NZ_AP019840.1"/>
</dbReference>
<dbReference type="EMBL" id="AP019840">
    <property type="protein sequence ID" value="BBM53148.1"/>
    <property type="molecule type" value="Genomic_DNA"/>
</dbReference>
<evidence type="ECO:0000259" key="1">
    <source>
        <dbReference type="Pfam" id="PF01609"/>
    </source>
</evidence>
<reference evidence="3 4" key="1">
    <citation type="submission" date="2019-07" db="EMBL/GenBank/DDBJ databases">
        <title>Complete Genome Sequence of Leptotrichia trevisanii Strain JMUB3935.</title>
        <authorList>
            <person name="Watanabe S."/>
            <person name="Cui L."/>
        </authorList>
    </citation>
    <scope>NUCLEOTIDE SEQUENCE [LARGE SCALE GENOMIC DNA]</scope>
    <source>
        <strain evidence="3 4">JMUB3935</strain>
    </source>
</reference>
<dbReference type="Proteomes" id="UP000321378">
    <property type="component" value="Chromosome"/>
</dbReference>
<dbReference type="AlphaFoldDB" id="A0A510KN41"/>
<accession>A0A510KN41</accession>
<feature type="domain" description="Transposase IS4-like" evidence="1">
    <location>
        <begin position="256"/>
        <end position="448"/>
    </location>
</feature>
<organism evidence="3 4">
    <name type="scientific">Leptotrichia trevisanii</name>
    <dbReference type="NCBI Taxonomy" id="109328"/>
    <lineage>
        <taxon>Bacteria</taxon>
        <taxon>Fusobacteriati</taxon>
        <taxon>Fusobacteriota</taxon>
        <taxon>Fusobacteriia</taxon>
        <taxon>Fusobacteriales</taxon>
        <taxon>Leptotrichiaceae</taxon>
        <taxon>Leptotrichia</taxon>
    </lineage>
</organism>
<dbReference type="Pfam" id="PF01609">
    <property type="entry name" value="DDE_Tnp_1"/>
    <property type="match status" value="1"/>
</dbReference>
<name>A0A510KN41_9FUSO</name>
<sequence length="473" mass="54582">MTKFNPQMSLSHIHDNINKSFDNKPSALIDLIESNINFDDFIPYSFKLDFYKKMGRSHIYHLESFIRALFLQNILGIPSDTLLINILNASNELRIFCRFDNVPDPSQFSRFRANYINNLADLFNRLVDITEPICRKINKKKADYLIYDTSGIELPVFENNPKFLDSKLKEAKKISSDNPDFNPYAAVYNNLPDSSKTNSDARQQYINGHFCYALKFGILTNGIGIPRHIVFFDEDFKKDHPDIICKKTNNPDVDKEIADSKSLKPVLTDFQLAHPELKFNTFLADSSFDSYDIFAMLKDKFLFSRVCIPLNKRNTKFDTPNFNEFGIPVCPVTKIPFIYQGLTQEQGRSTRFKWVCDKSKPCNKGIFCCDSPCTTSKYGRCIYTSVDDNFRLYPGIPRGTEHWKNLYRHRVQVERTINLIKDTFSVNYRKTHNTISVKANIYLAAITQLLGVILSAAIKQLDNFKSIRKLIAS</sequence>
<evidence type="ECO:0000313" key="3">
    <source>
        <dbReference type="EMBL" id="BBM53148.1"/>
    </source>
</evidence>
<gene>
    <name evidence="3" type="ORF">JMUB3935_2130</name>
</gene>
<proteinExistence type="predicted"/>
<dbReference type="GO" id="GO:0003677">
    <property type="term" value="F:DNA binding"/>
    <property type="evidence" value="ECO:0007669"/>
    <property type="project" value="InterPro"/>
</dbReference>
<protein>
    <submittedName>
        <fullName evidence="3">Uncharacterized protein</fullName>
    </submittedName>
</protein>